<dbReference type="Gene3D" id="3.30.870.10">
    <property type="entry name" value="Endonuclease Chain A"/>
    <property type="match status" value="2"/>
</dbReference>
<feature type="domain" description="PLD phosphodiesterase" evidence="1">
    <location>
        <begin position="164"/>
        <end position="191"/>
    </location>
</feature>
<dbReference type="SUPFAM" id="SSF56024">
    <property type="entry name" value="Phospholipase D/nuclease"/>
    <property type="match status" value="2"/>
</dbReference>
<dbReference type="InterPro" id="IPR025202">
    <property type="entry name" value="PLD-like_dom"/>
</dbReference>
<dbReference type="Proteomes" id="UP000594961">
    <property type="component" value="Chromosome"/>
</dbReference>
<evidence type="ECO:0000313" key="2">
    <source>
        <dbReference type="EMBL" id="QOR48269.1"/>
    </source>
</evidence>
<organism evidence="2 3">
    <name type="scientific">Trueperella pecoris</name>
    <dbReference type="NCBI Taxonomy" id="2733571"/>
    <lineage>
        <taxon>Bacteria</taxon>
        <taxon>Bacillati</taxon>
        <taxon>Actinomycetota</taxon>
        <taxon>Actinomycetes</taxon>
        <taxon>Actinomycetales</taxon>
        <taxon>Actinomycetaceae</taxon>
        <taxon>Trueperella</taxon>
    </lineage>
</organism>
<dbReference type="Pfam" id="PF13091">
    <property type="entry name" value="PLDc_2"/>
    <property type="match status" value="2"/>
</dbReference>
<evidence type="ECO:0000259" key="1">
    <source>
        <dbReference type="PROSITE" id="PS50035"/>
    </source>
</evidence>
<dbReference type="PANTHER" id="PTHR21248:SF22">
    <property type="entry name" value="PHOSPHOLIPASE D"/>
    <property type="match status" value="1"/>
</dbReference>
<dbReference type="PROSITE" id="PS50035">
    <property type="entry name" value="PLD"/>
    <property type="match status" value="2"/>
</dbReference>
<sequence length="419" mass="46966">MSRFPRPNRGTPKKIVQAGILAALAAQLAAVTAVITVDEQRKRRDPPTGKFPTMTPRTVEVSGSELTIYTNGNDLYADMLSAINNAKEQIFFETFIIKADDVGTAFRDALIAAAHRGVQVHVIIDTFGNLNQDPSFRQFPEHPNLHVILFPLIRTGIFTGNGKDRGFDHRKLIVVDQSVGFVGGYNIGRLYADTWRDTHLRIIGPSVWELENAFVDMWNVYRKANLPELPDRGLARWSSKIVATQNVPAFKSYPVRASYLGAIDRAHSHVYITMGYFIPDAGILHSLTSAARRGVDVRVLIPQFSNHIVADWVGRPYYADLLKSGVRIFLYRQAMIHAKTMTVDGIWSTVGTTNIDAVSMDGNFEVNVEIFNHDFATAMEEVFTLDLTNAHELLAQEWEQRGRLPRIAEKILRPLAPLL</sequence>
<dbReference type="RefSeq" id="WP_197554633.1">
    <property type="nucleotide sequence ID" value="NZ_CP063212.1"/>
</dbReference>
<proteinExistence type="predicted"/>
<name>A0A7M1R1V0_9ACTO</name>
<dbReference type="GO" id="GO:0030572">
    <property type="term" value="F:phosphatidyltransferase activity"/>
    <property type="evidence" value="ECO:0007669"/>
    <property type="project" value="UniProtKB-ARBA"/>
</dbReference>
<dbReference type="AlphaFoldDB" id="A0A7M1R1V0"/>
<dbReference type="InterPro" id="IPR001736">
    <property type="entry name" value="PLipase_D/transphosphatidylase"/>
</dbReference>
<dbReference type="CDD" id="cd09110">
    <property type="entry name" value="PLDc_CLS_1"/>
    <property type="match status" value="1"/>
</dbReference>
<protein>
    <submittedName>
        <fullName evidence="2">Phosphatidylserine/phosphatidylglycerophosphate/ cardiolipin synthase family protein</fullName>
    </submittedName>
</protein>
<accession>A0A7M1R1V0</accession>
<dbReference type="CDD" id="cd09159">
    <property type="entry name" value="PLDc_ybhO_like_2"/>
    <property type="match status" value="1"/>
</dbReference>
<evidence type="ECO:0000313" key="3">
    <source>
        <dbReference type="Proteomes" id="UP000594961"/>
    </source>
</evidence>
<dbReference type="EMBL" id="CP063212">
    <property type="protein sequence ID" value="QOR48269.1"/>
    <property type="molecule type" value="Genomic_DNA"/>
</dbReference>
<feature type="domain" description="PLD phosphodiesterase" evidence="1">
    <location>
        <begin position="332"/>
        <end position="359"/>
    </location>
</feature>
<reference evidence="2 3" key="1">
    <citation type="submission" date="2020-10" db="EMBL/GenBank/DDBJ databases">
        <title>Trueperella pecoris sp. nov. isolated from bovine and porcine specimens.</title>
        <authorList>
            <person name="Schoenecker L."/>
            <person name="Schnydrig P."/>
            <person name="Brodard I."/>
            <person name="Thomann A."/>
            <person name="Hemphill A."/>
            <person name="Rodriguez-Campos S."/>
            <person name="Perreten V."/>
            <person name="Jores J."/>
            <person name="Kittl S."/>
        </authorList>
    </citation>
    <scope>NUCLEOTIDE SEQUENCE [LARGE SCALE GENOMIC DNA]</scope>
    <source>
        <strain evidence="2 3">19OD0592</strain>
    </source>
</reference>
<gene>
    <name evidence="2" type="ORF">INS90_02995</name>
</gene>
<dbReference type="PANTHER" id="PTHR21248">
    <property type="entry name" value="CARDIOLIPIN SYNTHASE"/>
    <property type="match status" value="1"/>
</dbReference>
<dbReference type="SMART" id="SM00155">
    <property type="entry name" value="PLDc"/>
    <property type="match status" value="2"/>
</dbReference>
<dbReference type="GO" id="GO:0032049">
    <property type="term" value="P:cardiolipin biosynthetic process"/>
    <property type="evidence" value="ECO:0007669"/>
    <property type="project" value="UniProtKB-ARBA"/>
</dbReference>